<reference evidence="3" key="2">
    <citation type="journal article" date="2024" name="Plant">
        <title>Genomic evolution and insights into agronomic trait innovations of Sesamum species.</title>
        <authorList>
            <person name="Miao H."/>
            <person name="Wang L."/>
            <person name="Qu L."/>
            <person name="Liu H."/>
            <person name="Sun Y."/>
            <person name="Le M."/>
            <person name="Wang Q."/>
            <person name="Wei S."/>
            <person name="Zheng Y."/>
            <person name="Lin W."/>
            <person name="Duan Y."/>
            <person name="Cao H."/>
            <person name="Xiong S."/>
            <person name="Wang X."/>
            <person name="Wei L."/>
            <person name="Li C."/>
            <person name="Ma Q."/>
            <person name="Ju M."/>
            <person name="Zhao R."/>
            <person name="Li G."/>
            <person name="Mu C."/>
            <person name="Tian Q."/>
            <person name="Mei H."/>
            <person name="Zhang T."/>
            <person name="Gao T."/>
            <person name="Zhang H."/>
        </authorList>
    </citation>
    <scope>NUCLEOTIDE SEQUENCE</scope>
    <source>
        <strain evidence="3">G01</strain>
    </source>
</reference>
<evidence type="ECO:0000259" key="2">
    <source>
        <dbReference type="Pfam" id="PF13960"/>
    </source>
</evidence>
<feature type="region of interest" description="Disordered" evidence="1">
    <location>
        <begin position="408"/>
        <end position="438"/>
    </location>
</feature>
<name>A0AAW2ILA5_9LAMI</name>
<comment type="caution">
    <text evidence="3">The sequence shown here is derived from an EMBL/GenBank/DDBJ whole genome shotgun (WGS) entry which is preliminary data.</text>
</comment>
<evidence type="ECO:0000256" key="1">
    <source>
        <dbReference type="SAM" id="MobiDB-lite"/>
    </source>
</evidence>
<reference evidence="3" key="1">
    <citation type="submission" date="2020-06" db="EMBL/GenBank/DDBJ databases">
        <authorList>
            <person name="Li T."/>
            <person name="Hu X."/>
            <person name="Zhang T."/>
            <person name="Song X."/>
            <person name="Zhang H."/>
            <person name="Dai N."/>
            <person name="Sheng W."/>
            <person name="Hou X."/>
            <person name="Wei L."/>
        </authorList>
    </citation>
    <scope>NUCLEOTIDE SEQUENCE</scope>
    <source>
        <strain evidence="3">G01</strain>
        <tissue evidence="3">Leaf</tissue>
    </source>
</reference>
<accession>A0AAW2ILA5</accession>
<feature type="compositionally biased region" description="Acidic residues" evidence="1">
    <location>
        <begin position="419"/>
        <end position="438"/>
    </location>
</feature>
<dbReference type="Pfam" id="PF13960">
    <property type="entry name" value="DUF4218"/>
    <property type="match status" value="1"/>
</dbReference>
<dbReference type="PANTHER" id="PTHR48258">
    <property type="entry name" value="DUF4218 DOMAIN-CONTAINING PROTEIN-RELATED"/>
    <property type="match status" value="1"/>
</dbReference>
<proteinExistence type="predicted"/>
<gene>
    <name evidence="3" type="ORF">Sangu_2922600</name>
</gene>
<feature type="domain" description="DUF4218" evidence="2">
    <location>
        <begin position="121"/>
        <end position="227"/>
    </location>
</feature>
<dbReference type="EMBL" id="JACGWK010001772">
    <property type="protein sequence ID" value="KAL0282920.1"/>
    <property type="molecule type" value="Genomic_DNA"/>
</dbReference>
<dbReference type="PANTHER" id="PTHR48258:SF4">
    <property type="entry name" value="DUF4216 DOMAIN-CONTAINING PROTEIN"/>
    <property type="match status" value="1"/>
</dbReference>
<dbReference type="InterPro" id="IPR025452">
    <property type="entry name" value="DUF4218"/>
</dbReference>
<protein>
    <recommendedName>
        <fullName evidence="2">DUF4218 domain-containing protein</fullName>
    </recommendedName>
</protein>
<dbReference type="AlphaFoldDB" id="A0AAW2ILA5"/>
<sequence>MDIKGKTKDNLNAHKDLKNICNHPELEIDERKSNAMPKAAYTLTKEQKKKICEWVRGLRFPDGYASNITRCVDIANLRLHGMKIHDCHIFMQKLIPVAFCELLPEFVWSALKEVSILFQVLCSTTLDVRKVQELEENVSIIMCNLEKIFPPAFFDSMEHLIIHLPYEARVGGPVQYRFLRDLKKKVKNKAHVEASVCEAYIVQEIGWFTSHYFESHVTCKRHRPGRNDELTQNNDRVARDIFNHPGRTSGVRRRDTHLMEPELQNIEDDLFKSLYWGPNQLMTTWPCYFVNGYNFHTEEHKIGNSTMNCGVCVQNSSYTDTDIDFYGMLEEIIQLDYPVIDGQQVVLFKCKWVDPTRGMKFDASRWTSVAYQLEEVEPPPKVNTDNQTYDLHDPNGLVLFVDISEAMQHGAGTSRPHDEDEDEEDEDEDEEDEDDEYD</sequence>
<evidence type="ECO:0000313" key="3">
    <source>
        <dbReference type="EMBL" id="KAL0282920.1"/>
    </source>
</evidence>
<organism evidence="3">
    <name type="scientific">Sesamum angustifolium</name>
    <dbReference type="NCBI Taxonomy" id="2727405"/>
    <lineage>
        <taxon>Eukaryota</taxon>
        <taxon>Viridiplantae</taxon>
        <taxon>Streptophyta</taxon>
        <taxon>Embryophyta</taxon>
        <taxon>Tracheophyta</taxon>
        <taxon>Spermatophyta</taxon>
        <taxon>Magnoliopsida</taxon>
        <taxon>eudicotyledons</taxon>
        <taxon>Gunneridae</taxon>
        <taxon>Pentapetalae</taxon>
        <taxon>asterids</taxon>
        <taxon>lamiids</taxon>
        <taxon>Lamiales</taxon>
        <taxon>Pedaliaceae</taxon>
        <taxon>Sesamum</taxon>
    </lineage>
</organism>